<comment type="caution">
    <text evidence="1">The sequence shown here is derived from an EMBL/GenBank/DDBJ whole genome shotgun (WGS) entry which is preliminary data.</text>
</comment>
<gene>
    <name evidence="1" type="ORF">AMORRO_LOCUS5324</name>
</gene>
<dbReference type="Proteomes" id="UP000789342">
    <property type="component" value="Unassembled WGS sequence"/>
</dbReference>
<keyword evidence="2" id="KW-1185">Reference proteome</keyword>
<organism evidence="1 2">
    <name type="scientific">Acaulospora morrowiae</name>
    <dbReference type="NCBI Taxonomy" id="94023"/>
    <lineage>
        <taxon>Eukaryota</taxon>
        <taxon>Fungi</taxon>
        <taxon>Fungi incertae sedis</taxon>
        <taxon>Mucoromycota</taxon>
        <taxon>Glomeromycotina</taxon>
        <taxon>Glomeromycetes</taxon>
        <taxon>Diversisporales</taxon>
        <taxon>Acaulosporaceae</taxon>
        <taxon>Acaulospora</taxon>
    </lineage>
</organism>
<evidence type="ECO:0000313" key="2">
    <source>
        <dbReference type="Proteomes" id="UP000789342"/>
    </source>
</evidence>
<proteinExistence type="predicted"/>
<name>A0A9N9AZI4_9GLOM</name>
<dbReference type="AlphaFoldDB" id="A0A9N9AZI4"/>
<sequence length="104" mass="11816">QLQAHLEDNTTPTVMISNNLPDKDTFQLNEDMIEDIKQLISNIHPFSIIDLTTKDKLVFIENKEINLALHSIHNQPINVLLSIIGLLAAIKEQTYITINIPFVL</sequence>
<reference evidence="1" key="1">
    <citation type="submission" date="2021-06" db="EMBL/GenBank/DDBJ databases">
        <authorList>
            <person name="Kallberg Y."/>
            <person name="Tangrot J."/>
            <person name="Rosling A."/>
        </authorList>
    </citation>
    <scope>NUCLEOTIDE SEQUENCE</scope>
    <source>
        <strain evidence="1">CL551</strain>
    </source>
</reference>
<protein>
    <submittedName>
        <fullName evidence="1">5003_t:CDS:1</fullName>
    </submittedName>
</protein>
<feature type="non-terminal residue" evidence="1">
    <location>
        <position position="1"/>
    </location>
</feature>
<accession>A0A9N9AZI4</accession>
<evidence type="ECO:0000313" key="1">
    <source>
        <dbReference type="EMBL" id="CAG8545390.1"/>
    </source>
</evidence>
<dbReference type="EMBL" id="CAJVPV010003184">
    <property type="protein sequence ID" value="CAG8545390.1"/>
    <property type="molecule type" value="Genomic_DNA"/>
</dbReference>